<accession>A0A419VUL0</accession>
<dbReference type="InterPro" id="IPR036942">
    <property type="entry name" value="Beta-barrel_TonB_sf"/>
</dbReference>
<keyword evidence="4" id="KW-0732">Signal</keyword>
<evidence type="ECO:0008006" key="7">
    <source>
        <dbReference type="Google" id="ProtNLM"/>
    </source>
</evidence>
<gene>
    <name evidence="5" type="ORF">BC643_4698</name>
</gene>
<proteinExistence type="predicted"/>
<evidence type="ECO:0000256" key="2">
    <source>
        <dbReference type="ARBA" id="ARBA00023136"/>
    </source>
</evidence>
<name>A0A419VUL0_9BACT</name>
<dbReference type="SUPFAM" id="SSF56935">
    <property type="entry name" value="Porins"/>
    <property type="match status" value="1"/>
</dbReference>
<evidence type="ECO:0000313" key="6">
    <source>
        <dbReference type="Proteomes" id="UP000283387"/>
    </source>
</evidence>
<dbReference type="GO" id="GO:0009279">
    <property type="term" value="C:cell outer membrane"/>
    <property type="evidence" value="ECO:0007669"/>
    <property type="project" value="UniProtKB-SubCell"/>
</dbReference>
<dbReference type="RefSeq" id="WP_120275853.1">
    <property type="nucleotide sequence ID" value="NZ_RAPN01000006.1"/>
</dbReference>
<sequence>MNTTYIKHTALTILLGLSVVIASAQKDSTELRKEVEVVKAYKPTISDAYKINDMPQIAAPSNEKPTFEYQIKTQPMITNFSVEPVEAARMVPERGDRLNSGLLKLGVGNYLSQYGEFFYNAKASRTTDLGVHLKSHLSNGKIKLENDDKVKAPDNENLAEFFMNNHLKSGLLSSKIFYERESFRYYGYTGESLSDEDKQLYMPMWDEKQAFPSAGFSLNYAKKEDPRAAMNLQTGIKYQYFGTQTGQKEHLVKWNGLFSAPIDLMEGVLDAGVTYSTTDSVYMPYTQTIDKRNQLVLKVNPAAVFDTEMLKFKIGINSYTVFEKDEDNDYMLAPNTRIEFMPVKNVITLYAGTDGYLKENNYSVIAKENPYVRPDQNVKNTKYSYILTGGIKGKFTPNFSYELQADYASIKNQHFYYLENSILNEPTATLYRNNTFQVMYDKVKQFTLGGELQYALNQEIDVRLNAKYHSYSLDSLAEAFLQPSFESSASLYFDPEGPLRFTADINFIGSRKALTQTVEYDTDNTTVLNTTSEITSLKSIIELNMGVEYQLTGNISLWGRANNITSQRYELFPGYRSQGLNVLVGASLAF</sequence>
<dbReference type="EMBL" id="RAPN01000006">
    <property type="protein sequence ID" value="RKD85179.1"/>
    <property type="molecule type" value="Genomic_DNA"/>
</dbReference>
<comment type="subcellular location">
    <subcellularLocation>
        <location evidence="1">Cell outer membrane</location>
    </subcellularLocation>
</comment>
<reference evidence="5 6" key="1">
    <citation type="submission" date="2018-09" db="EMBL/GenBank/DDBJ databases">
        <title>Genomic Encyclopedia of Archaeal and Bacterial Type Strains, Phase II (KMG-II): from individual species to whole genera.</title>
        <authorList>
            <person name="Goeker M."/>
        </authorList>
    </citation>
    <scope>NUCLEOTIDE SEQUENCE [LARGE SCALE GENOMIC DNA]</scope>
    <source>
        <strain evidence="5 6">DSM 27148</strain>
    </source>
</reference>
<evidence type="ECO:0000256" key="4">
    <source>
        <dbReference type="SAM" id="SignalP"/>
    </source>
</evidence>
<organism evidence="5 6">
    <name type="scientific">Mangrovibacterium diazotrophicum</name>
    <dbReference type="NCBI Taxonomy" id="1261403"/>
    <lineage>
        <taxon>Bacteria</taxon>
        <taxon>Pseudomonadati</taxon>
        <taxon>Bacteroidota</taxon>
        <taxon>Bacteroidia</taxon>
        <taxon>Marinilabiliales</taxon>
        <taxon>Prolixibacteraceae</taxon>
        <taxon>Mangrovibacterium</taxon>
    </lineage>
</organism>
<evidence type="ECO:0000313" key="5">
    <source>
        <dbReference type="EMBL" id="RKD85179.1"/>
    </source>
</evidence>
<dbReference type="OrthoDB" id="1264254at2"/>
<keyword evidence="6" id="KW-1185">Reference proteome</keyword>
<dbReference type="Proteomes" id="UP000283387">
    <property type="component" value="Unassembled WGS sequence"/>
</dbReference>
<keyword evidence="2" id="KW-0472">Membrane</keyword>
<feature type="chain" id="PRO_5019577988" description="TonB-dependent receptor" evidence="4">
    <location>
        <begin position="25"/>
        <end position="590"/>
    </location>
</feature>
<comment type="caution">
    <text evidence="5">The sequence shown here is derived from an EMBL/GenBank/DDBJ whole genome shotgun (WGS) entry which is preliminary data.</text>
</comment>
<evidence type="ECO:0000256" key="1">
    <source>
        <dbReference type="ARBA" id="ARBA00004442"/>
    </source>
</evidence>
<dbReference type="Gene3D" id="2.40.170.20">
    <property type="entry name" value="TonB-dependent receptor, beta-barrel domain"/>
    <property type="match status" value="1"/>
</dbReference>
<feature type="signal peptide" evidence="4">
    <location>
        <begin position="1"/>
        <end position="24"/>
    </location>
</feature>
<dbReference type="AlphaFoldDB" id="A0A419VUL0"/>
<protein>
    <recommendedName>
        <fullName evidence="7">TonB-dependent receptor</fullName>
    </recommendedName>
</protein>
<keyword evidence="3" id="KW-0998">Cell outer membrane</keyword>
<evidence type="ECO:0000256" key="3">
    <source>
        <dbReference type="ARBA" id="ARBA00023237"/>
    </source>
</evidence>